<protein>
    <submittedName>
        <fullName evidence="1">DUF945 family protein</fullName>
    </submittedName>
</protein>
<dbReference type="STRING" id="626887.J057_09876"/>
<reference evidence="1 2" key="1">
    <citation type="journal article" date="2013" name="Genome Announc.">
        <title>Genome Sequence of the Polycyclic Aromatic Hydrocarbon-Degrading Bacterium Strain Marinobacter nanhaiticus D15-8WT.</title>
        <authorList>
            <person name="Cui Z."/>
            <person name="Gao W."/>
            <person name="Li Q."/>
            <person name="Xu G."/>
            <person name="Zheng L."/>
        </authorList>
    </citation>
    <scope>NUCLEOTIDE SEQUENCE [LARGE SCALE GENOMIC DNA]</scope>
    <source>
        <strain evidence="1 2">D15-8W</strain>
    </source>
</reference>
<dbReference type="OrthoDB" id="6346050at2"/>
<organism evidence="1 2">
    <name type="scientific">Marinobacter nanhaiticus D15-8W</name>
    <dbReference type="NCBI Taxonomy" id="626887"/>
    <lineage>
        <taxon>Bacteria</taxon>
        <taxon>Pseudomonadati</taxon>
        <taxon>Pseudomonadota</taxon>
        <taxon>Gammaproteobacteria</taxon>
        <taxon>Pseudomonadales</taxon>
        <taxon>Marinobacteraceae</taxon>
        <taxon>Marinobacter</taxon>
    </lineage>
</organism>
<name>N6WX64_9GAMM</name>
<keyword evidence="2" id="KW-1185">Reference proteome</keyword>
<proteinExistence type="predicted"/>
<dbReference type="HOGENOM" id="CLU_053316_0_0_6"/>
<evidence type="ECO:0000313" key="2">
    <source>
        <dbReference type="Proteomes" id="UP000013165"/>
    </source>
</evidence>
<dbReference type="Pfam" id="PF06097">
    <property type="entry name" value="DUF945"/>
    <property type="match status" value="1"/>
</dbReference>
<accession>N6WX64</accession>
<sequence length="433" mass="47479">MQYMKKWILAGAVVLVVVVAAPYGVGVLTEQYWSQATQQLNSEQPFLQVVTEEYDRGFFGGDIAGEIRVTDPETGDTWPIGFDGEVSHGVLGSEVTLTPVVEDDEGLQRLFPEESPKLTLSTWLWGTLEADLNVPAINVEDDDTGETLNAAEAYGWAKISDAGDHVELQLNWPGAVVRSETVKMSFDNLQLAQEADRISGNLWSGEGEMTLDSAEFLETDQTAVTLENLKLTGQTTPDDDSTHLSSHSELTLDNVKVNDETYGPHRIVMDIGNLDVAAWTEFQEVAADIQAMKTQMDPTLSGQEMYQQQMIMMQRFSQAAKNVAAAGLTIGMPEIDMQAPSGGITGHWELSHPTVPENERAQMPLIVQQLRGELALAVPVALFESRPGLAQDMEGLVQQGFLVRDGDVYRIDAKLADMTLKVNEQAFPVPPLI</sequence>
<dbReference type="Proteomes" id="UP000013165">
    <property type="component" value="Unassembled WGS sequence"/>
</dbReference>
<dbReference type="AlphaFoldDB" id="N6WX64"/>
<evidence type="ECO:0000313" key="1">
    <source>
        <dbReference type="EMBL" id="ENO15652.2"/>
    </source>
</evidence>
<dbReference type="EMBL" id="APLQ01000011">
    <property type="protein sequence ID" value="ENO15652.2"/>
    <property type="molecule type" value="Genomic_DNA"/>
</dbReference>
<gene>
    <name evidence="1" type="ORF">J057_09876</name>
</gene>
<dbReference type="eggNOG" id="COG5339">
    <property type="taxonomic scope" value="Bacteria"/>
</dbReference>
<comment type="caution">
    <text evidence="1">The sequence shown here is derived from an EMBL/GenBank/DDBJ whole genome shotgun (WGS) entry which is preliminary data.</text>
</comment>
<dbReference type="InterPro" id="IPR010352">
    <property type="entry name" value="DUF945"/>
</dbReference>
<dbReference type="PATRIC" id="fig|626887.3.peg.1982"/>